<feature type="non-terminal residue" evidence="1">
    <location>
        <position position="1"/>
    </location>
</feature>
<dbReference type="AlphaFoldDB" id="X1KN82"/>
<organism evidence="1">
    <name type="scientific">marine sediment metagenome</name>
    <dbReference type="NCBI Taxonomy" id="412755"/>
    <lineage>
        <taxon>unclassified sequences</taxon>
        <taxon>metagenomes</taxon>
        <taxon>ecological metagenomes</taxon>
    </lineage>
</organism>
<gene>
    <name evidence="1" type="ORF">S03H2_59595</name>
</gene>
<dbReference type="EMBL" id="BARU01038330">
    <property type="protein sequence ID" value="GAH83468.1"/>
    <property type="molecule type" value="Genomic_DNA"/>
</dbReference>
<protein>
    <submittedName>
        <fullName evidence="1">Uncharacterized protein</fullName>
    </submittedName>
</protein>
<name>X1KN82_9ZZZZ</name>
<sequence length="246" mass="28833">CKNETLNQEPLTGFIYYAEENGLPVDYLKIINDKISIKYRARPAYSGGTVYLTHAFDDDGNFLPFYQMDSFEVSSVFHESFHAYVDFHIKAGAGSSEERKNFENIMDDALDYYTATADGRKIVWGNYRKQSSEEAMAIQITNLIKYKIVYEKVAEKTARNYIHDSIDRDQMERELLAVNDQWQEIYKGHRSRGYYNKSFLRWKFPHIIDVEKYISSQENRFVLKYILPGLDSSIEKPPLTEFIKES</sequence>
<evidence type="ECO:0000313" key="1">
    <source>
        <dbReference type="EMBL" id="GAH83468.1"/>
    </source>
</evidence>
<reference evidence="1" key="1">
    <citation type="journal article" date="2014" name="Front. Microbiol.">
        <title>High frequency of phylogenetically diverse reductive dehalogenase-homologous genes in deep subseafloor sedimentary metagenomes.</title>
        <authorList>
            <person name="Kawai M."/>
            <person name="Futagami T."/>
            <person name="Toyoda A."/>
            <person name="Takaki Y."/>
            <person name="Nishi S."/>
            <person name="Hori S."/>
            <person name="Arai W."/>
            <person name="Tsubouchi T."/>
            <person name="Morono Y."/>
            <person name="Uchiyama I."/>
            <person name="Ito T."/>
            <person name="Fujiyama A."/>
            <person name="Inagaki F."/>
            <person name="Takami H."/>
        </authorList>
    </citation>
    <scope>NUCLEOTIDE SEQUENCE</scope>
    <source>
        <strain evidence="1">Expedition CK06-06</strain>
    </source>
</reference>
<comment type="caution">
    <text evidence="1">The sequence shown here is derived from an EMBL/GenBank/DDBJ whole genome shotgun (WGS) entry which is preliminary data.</text>
</comment>
<accession>X1KN82</accession>
<feature type="non-terminal residue" evidence="1">
    <location>
        <position position="246"/>
    </location>
</feature>
<proteinExistence type="predicted"/>